<evidence type="ECO:0000313" key="3">
    <source>
        <dbReference type="Proteomes" id="UP000237797"/>
    </source>
</evidence>
<keyword evidence="1" id="KW-0808">Transferase</keyword>
<dbReference type="InterPro" id="IPR016477">
    <property type="entry name" value="Fructo-/Ketosamine-3-kinase"/>
</dbReference>
<dbReference type="PANTHER" id="PTHR12149:SF8">
    <property type="entry name" value="PROTEIN-RIBULOSAMINE 3-KINASE"/>
    <property type="match status" value="1"/>
</dbReference>
<proteinExistence type="inferred from homology"/>
<evidence type="ECO:0000313" key="2">
    <source>
        <dbReference type="EMBL" id="PRX39431.1"/>
    </source>
</evidence>
<dbReference type="Proteomes" id="UP000237797">
    <property type="component" value="Unassembled WGS sequence"/>
</dbReference>
<name>A0A2T0LBX0_9BACL</name>
<dbReference type="EMBL" id="PVNE01000025">
    <property type="protein sequence ID" value="PRX39431.1"/>
    <property type="molecule type" value="Genomic_DNA"/>
</dbReference>
<accession>A0A2T0LBX0</accession>
<protein>
    <submittedName>
        <fullName evidence="2">Fructosamine-3-kinase</fullName>
    </submittedName>
</protein>
<keyword evidence="3" id="KW-1185">Reference proteome</keyword>
<evidence type="ECO:0000256" key="1">
    <source>
        <dbReference type="PIRNR" id="PIRNR006221"/>
    </source>
</evidence>
<dbReference type="RefSeq" id="WP_245891597.1">
    <property type="nucleotide sequence ID" value="NZ_PVNE01000025.1"/>
</dbReference>
<keyword evidence="1 2" id="KW-0418">Kinase</keyword>
<gene>
    <name evidence="2" type="ORF">CLV97_12547</name>
</gene>
<dbReference type="PIRSF" id="PIRSF006221">
    <property type="entry name" value="Ketosamine-3-kinase"/>
    <property type="match status" value="1"/>
</dbReference>
<dbReference type="Gene3D" id="3.30.200.20">
    <property type="entry name" value="Phosphorylase Kinase, domain 1"/>
    <property type="match status" value="1"/>
</dbReference>
<organism evidence="2 3">
    <name type="scientific">Planifilum fimeticola</name>
    <dbReference type="NCBI Taxonomy" id="201975"/>
    <lineage>
        <taxon>Bacteria</taxon>
        <taxon>Bacillati</taxon>
        <taxon>Bacillota</taxon>
        <taxon>Bacilli</taxon>
        <taxon>Bacillales</taxon>
        <taxon>Thermoactinomycetaceae</taxon>
        <taxon>Planifilum</taxon>
    </lineage>
</organism>
<comment type="caution">
    <text evidence="2">The sequence shown here is derived from an EMBL/GenBank/DDBJ whole genome shotgun (WGS) entry which is preliminary data.</text>
</comment>
<dbReference type="PANTHER" id="PTHR12149">
    <property type="entry name" value="FRUCTOSAMINE 3 KINASE-RELATED PROTEIN"/>
    <property type="match status" value="1"/>
</dbReference>
<dbReference type="AlphaFoldDB" id="A0A2T0LBX0"/>
<reference evidence="2 3" key="1">
    <citation type="submission" date="2018-03" db="EMBL/GenBank/DDBJ databases">
        <title>Genomic Encyclopedia of Archaeal and Bacterial Type Strains, Phase II (KMG-II): from individual species to whole genera.</title>
        <authorList>
            <person name="Goeker M."/>
        </authorList>
    </citation>
    <scope>NUCLEOTIDE SEQUENCE [LARGE SCALE GENOMIC DNA]</scope>
    <source>
        <strain evidence="2 3">DSM 44946</strain>
    </source>
</reference>
<dbReference type="Gene3D" id="3.90.1200.10">
    <property type="match status" value="1"/>
</dbReference>
<dbReference type="Pfam" id="PF03881">
    <property type="entry name" value="Fructosamin_kin"/>
    <property type="match status" value="1"/>
</dbReference>
<dbReference type="SUPFAM" id="SSF56112">
    <property type="entry name" value="Protein kinase-like (PK-like)"/>
    <property type="match status" value="1"/>
</dbReference>
<dbReference type="GO" id="GO:0016301">
    <property type="term" value="F:kinase activity"/>
    <property type="evidence" value="ECO:0007669"/>
    <property type="project" value="UniProtKB-UniRule"/>
</dbReference>
<comment type="similarity">
    <text evidence="1">Belongs to the fructosamine kinase family.</text>
</comment>
<sequence length="300" mass="33789">MPSKDWKLAALKALGRFGDPGPLRHAAGVSGGSISRAYRLTTEKGTYFFKWNQNAPPGFFAAEARGLDRLGRAAKTVRIPRVLAWDDPPEGGEGWILMEWIDSGTQGLSSRGAAERLGLGLAEIHRTRAEAFGLGEDNFIGILPQPNGWYRSWTDFYRERRLLPQIRLASERGLLPERRSRLLHRLCDRLDQWLERPDLRPSLLHGDLWNGNALADSGGVPCLIDPAAYYGDREVDLAFSEMFGGFPSRFYDAYNEAFPLPPEYSARKPLYQLYYLLVHLNLFGESYGPAVDRIIERYGG</sequence>
<dbReference type="InterPro" id="IPR011009">
    <property type="entry name" value="Kinase-like_dom_sf"/>
</dbReference>